<dbReference type="PANTHER" id="PTHR43257:SF2">
    <property type="entry name" value="PYRUVATE DEHYDROGENASE E1 COMPONENT SUBUNIT BETA"/>
    <property type="match status" value="1"/>
</dbReference>
<gene>
    <name evidence="5" type="ORF">CLV41_101804</name>
</gene>
<evidence type="ECO:0000313" key="5">
    <source>
        <dbReference type="EMBL" id="POF34350.1"/>
    </source>
</evidence>
<keyword evidence="5" id="KW-0670">Pyruvate</keyword>
<dbReference type="CDD" id="cd07036">
    <property type="entry name" value="TPP_PYR_E1-PDHc-beta_like"/>
    <property type="match status" value="1"/>
</dbReference>
<dbReference type="SUPFAM" id="SSF52922">
    <property type="entry name" value="TK C-terminal domain-like"/>
    <property type="match status" value="1"/>
</dbReference>
<dbReference type="Gene3D" id="3.40.50.970">
    <property type="match status" value="1"/>
</dbReference>
<accession>A0A2S3V376</accession>
<dbReference type="InterPro" id="IPR033248">
    <property type="entry name" value="Transketolase_C"/>
</dbReference>
<dbReference type="InterPro" id="IPR005475">
    <property type="entry name" value="Transketolase-like_Pyr-bd"/>
</dbReference>
<dbReference type="RefSeq" id="WP_235867048.1">
    <property type="nucleotide sequence ID" value="NZ_PPCN01000001.1"/>
</dbReference>
<dbReference type="InterPro" id="IPR009014">
    <property type="entry name" value="Transketo_C/PFOR_II"/>
</dbReference>
<keyword evidence="3" id="KW-0786">Thiamine pyrophosphate</keyword>
<proteinExistence type="predicted"/>
<keyword evidence="6" id="KW-1185">Reference proteome</keyword>
<dbReference type="Gene3D" id="3.40.50.920">
    <property type="match status" value="1"/>
</dbReference>
<reference evidence="5 6" key="1">
    <citation type="submission" date="2018-01" db="EMBL/GenBank/DDBJ databases">
        <title>Genomic Encyclopedia of Archaeal and Bacterial Type Strains, Phase II (KMG-II): from individual species to whole genera.</title>
        <authorList>
            <person name="Goeker M."/>
        </authorList>
    </citation>
    <scope>NUCLEOTIDE SEQUENCE [LARGE SCALE GENOMIC DNA]</scope>
    <source>
        <strain evidence="5 6">DSM 17023</strain>
    </source>
</reference>
<feature type="domain" description="Transketolase-like pyrimidine-binding" evidence="4">
    <location>
        <begin position="1"/>
        <end position="176"/>
    </location>
</feature>
<dbReference type="GO" id="GO:0016491">
    <property type="term" value="F:oxidoreductase activity"/>
    <property type="evidence" value="ECO:0007669"/>
    <property type="project" value="UniProtKB-KW"/>
</dbReference>
<keyword evidence="2" id="KW-0560">Oxidoreductase</keyword>
<evidence type="ECO:0000256" key="1">
    <source>
        <dbReference type="ARBA" id="ARBA00001964"/>
    </source>
</evidence>
<dbReference type="EMBL" id="PPCN01000001">
    <property type="protein sequence ID" value="POF34350.1"/>
    <property type="molecule type" value="Genomic_DNA"/>
</dbReference>
<evidence type="ECO:0000259" key="4">
    <source>
        <dbReference type="SMART" id="SM00861"/>
    </source>
</evidence>
<dbReference type="PANTHER" id="PTHR43257">
    <property type="entry name" value="PYRUVATE DEHYDROGENASE E1 COMPONENT BETA SUBUNIT"/>
    <property type="match status" value="1"/>
</dbReference>
<dbReference type="SUPFAM" id="SSF52518">
    <property type="entry name" value="Thiamin diphosphate-binding fold (THDP-binding)"/>
    <property type="match status" value="1"/>
</dbReference>
<dbReference type="Pfam" id="PF02779">
    <property type="entry name" value="Transket_pyr"/>
    <property type="match status" value="1"/>
</dbReference>
<evidence type="ECO:0000313" key="6">
    <source>
        <dbReference type="Proteomes" id="UP000236959"/>
    </source>
</evidence>
<name>A0A2S3V376_9HYPH</name>
<sequence>MKFSDAINDAMKVAMRQDPKVLCYGLGVDDPKRIFGTTEGLIEEFGPDRVFDMPTAENAMTGVAVGAALAGYRSVCVHQRVDFFLLAMDQLVNSAAKWHYMFGGQNSVPITIRLVIGRGWGQGPTHSQALHSWFAHIPGLKVVMPTNAEDAKGLLLESIFDNNPVVFLEHRWLHNMEGEVSEGDFRIPLGKARLAHQGDDVTIVSNSFMTVEALHAAEHVKAQGVGCDVIDLRTVRPLDWDAVFSSVKRTGRLLVLDIGAPMASVSSEIIARVAMEMPGVLKAPPQRLCLPDHSQPTSPALTKNFYPGSGEVVGAISSLIGRDLEKESLQAQQTWAHDVPGTWFNGPF</sequence>
<comment type="cofactor">
    <cofactor evidence="1">
        <name>thiamine diphosphate</name>
        <dbReference type="ChEBI" id="CHEBI:58937"/>
    </cofactor>
</comment>
<evidence type="ECO:0000256" key="2">
    <source>
        <dbReference type="ARBA" id="ARBA00023002"/>
    </source>
</evidence>
<dbReference type="AlphaFoldDB" id="A0A2S3V376"/>
<dbReference type="Proteomes" id="UP000236959">
    <property type="component" value="Unassembled WGS sequence"/>
</dbReference>
<evidence type="ECO:0000256" key="3">
    <source>
        <dbReference type="ARBA" id="ARBA00023052"/>
    </source>
</evidence>
<comment type="caution">
    <text evidence="5">The sequence shown here is derived from an EMBL/GenBank/DDBJ whole genome shotgun (WGS) entry which is preliminary data.</text>
</comment>
<dbReference type="InterPro" id="IPR029061">
    <property type="entry name" value="THDP-binding"/>
</dbReference>
<protein>
    <submittedName>
        <fullName evidence="5">Pyruvate dehydrogenase E1 component beta subunit</fullName>
    </submittedName>
</protein>
<dbReference type="SMART" id="SM00861">
    <property type="entry name" value="Transket_pyr"/>
    <property type="match status" value="1"/>
</dbReference>
<dbReference type="Pfam" id="PF02780">
    <property type="entry name" value="Transketolase_C"/>
    <property type="match status" value="1"/>
</dbReference>
<dbReference type="FunFam" id="3.40.50.970:FF:000001">
    <property type="entry name" value="Pyruvate dehydrogenase E1 beta subunit"/>
    <property type="match status" value="1"/>
</dbReference>
<organism evidence="5 6">
    <name type="scientific">Roseibium marinum</name>
    <dbReference type="NCBI Taxonomy" id="281252"/>
    <lineage>
        <taxon>Bacteria</taxon>
        <taxon>Pseudomonadati</taxon>
        <taxon>Pseudomonadota</taxon>
        <taxon>Alphaproteobacteria</taxon>
        <taxon>Hyphomicrobiales</taxon>
        <taxon>Stappiaceae</taxon>
        <taxon>Roseibium</taxon>
    </lineage>
</organism>